<comment type="similarity">
    <text evidence="1">Belongs to the LysR transcriptional regulatory family.</text>
</comment>
<dbReference type="PANTHER" id="PTHR30419:SF28">
    <property type="entry name" value="HTH-TYPE TRANSCRIPTIONAL REGULATOR BSDA"/>
    <property type="match status" value="1"/>
</dbReference>
<reference evidence="6 7" key="1">
    <citation type="submission" date="2020-08" db="EMBL/GenBank/DDBJ databases">
        <title>Genome public.</title>
        <authorList>
            <person name="Liu C."/>
            <person name="Sun Q."/>
        </authorList>
    </citation>
    <scope>NUCLEOTIDE SEQUENCE [LARGE SCALE GENOMIC DNA]</scope>
    <source>
        <strain evidence="6 7">BX1</strain>
    </source>
</reference>
<proteinExistence type="inferred from homology"/>
<dbReference type="PRINTS" id="PR00039">
    <property type="entry name" value="HTHLYSR"/>
</dbReference>
<dbReference type="RefSeq" id="WP_262401035.1">
    <property type="nucleotide sequence ID" value="NZ_JACRTB010000041.1"/>
</dbReference>
<keyword evidence="4" id="KW-0804">Transcription</keyword>
<dbReference type="Proteomes" id="UP000658131">
    <property type="component" value="Unassembled WGS sequence"/>
</dbReference>
<evidence type="ECO:0000313" key="6">
    <source>
        <dbReference type="EMBL" id="MBC8577657.1"/>
    </source>
</evidence>
<sequence>MQIKSFQYFITIADMPTLSAAAEALFVSQPALSQQLKKIEEEIGAQLFCRVGHTMRITPAGEVFLQYSRRILQIYEGMKKEIQVTQSTEQKAVRFGISPFYSQHYLPRLLPPFLAQNPEIKIDIVEDISHRLEQQLIDGDLDFCALPLFPQNELLEYETIYLEEILMAIPKNHPINAHYPDTSANGERFPYIDLSLLKNEAFIGLKKIQKFSQMGLRLCKEAGFVPNTVCETLNWETVHMLVATGLGVGFIPKMLVGTITDPELRPRYYQLPSNFYRAYAIARRPGTVFSGHARILIDSFRESFKNM</sequence>
<protein>
    <submittedName>
        <fullName evidence="6">LysR family transcriptional regulator</fullName>
    </submittedName>
</protein>
<dbReference type="SUPFAM" id="SSF46785">
    <property type="entry name" value="Winged helix' DNA-binding domain"/>
    <property type="match status" value="1"/>
</dbReference>
<accession>A0ABR7NMN1</accession>
<evidence type="ECO:0000256" key="3">
    <source>
        <dbReference type="ARBA" id="ARBA00023125"/>
    </source>
</evidence>
<dbReference type="Pfam" id="PF00126">
    <property type="entry name" value="HTH_1"/>
    <property type="match status" value="1"/>
</dbReference>
<evidence type="ECO:0000256" key="1">
    <source>
        <dbReference type="ARBA" id="ARBA00009437"/>
    </source>
</evidence>
<dbReference type="PANTHER" id="PTHR30419">
    <property type="entry name" value="HTH-TYPE TRANSCRIPTIONAL REGULATOR YBHD"/>
    <property type="match status" value="1"/>
</dbReference>
<dbReference type="SUPFAM" id="SSF53850">
    <property type="entry name" value="Periplasmic binding protein-like II"/>
    <property type="match status" value="1"/>
</dbReference>
<organism evidence="6 7">
    <name type="scientific">Yanshouia hominis</name>
    <dbReference type="NCBI Taxonomy" id="2763673"/>
    <lineage>
        <taxon>Bacteria</taxon>
        <taxon>Bacillati</taxon>
        <taxon>Bacillota</taxon>
        <taxon>Clostridia</taxon>
        <taxon>Eubacteriales</taxon>
        <taxon>Oscillospiraceae</taxon>
        <taxon>Yanshouia</taxon>
    </lineage>
</organism>
<feature type="domain" description="HTH lysR-type" evidence="5">
    <location>
        <begin position="1"/>
        <end position="58"/>
    </location>
</feature>
<dbReference type="InterPro" id="IPR050950">
    <property type="entry name" value="HTH-type_LysR_regulators"/>
</dbReference>
<dbReference type="Pfam" id="PF03466">
    <property type="entry name" value="LysR_substrate"/>
    <property type="match status" value="1"/>
</dbReference>
<dbReference type="InterPro" id="IPR036390">
    <property type="entry name" value="WH_DNA-bd_sf"/>
</dbReference>
<keyword evidence="7" id="KW-1185">Reference proteome</keyword>
<dbReference type="PROSITE" id="PS50931">
    <property type="entry name" value="HTH_LYSR"/>
    <property type="match status" value="1"/>
</dbReference>
<evidence type="ECO:0000256" key="2">
    <source>
        <dbReference type="ARBA" id="ARBA00023015"/>
    </source>
</evidence>
<comment type="caution">
    <text evidence="6">The sequence shown here is derived from an EMBL/GenBank/DDBJ whole genome shotgun (WGS) entry which is preliminary data.</text>
</comment>
<keyword evidence="3" id="KW-0238">DNA-binding</keyword>
<dbReference type="CDD" id="cd05466">
    <property type="entry name" value="PBP2_LTTR_substrate"/>
    <property type="match status" value="1"/>
</dbReference>
<name>A0ABR7NMN1_9FIRM</name>
<dbReference type="EMBL" id="JACRTB010000041">
    <property type="protein sequence ID" value="MBC8577657.1"/>
    <property type="molecule type" value="Genomic_DNA"/>
</dbReference>
<gene>
    <name evidence="6" type="ORF">H8717_14770</name>
</gene>
<dbReference type="InterPro" id="IPR000847">
    <property type="entry name" value="LysR_HTH_N"/>
</dbReference>
<evidence type="ECO:0000313" key="7">
    <source>
        <dbReference type="Proteomes" id="UP000658131"/>
    </source>
</evidence>
<dbReference type="Gene3D" id="3.40.190.10">
    <property type="entry name" value="Periplasmic binding protein-like II"/>
    <property type="match status" value="2"/>
</dbReference>
<keyword evidence="2" id="KW-0805">Transcription regulation</keyword>
<evidence type="ECO:0000259" key="5">
    <source>
        <dbReference type="PROSITE" id="PS50931"/>
    </source>
</evidence>
<dbReference type="Gene3D" id="1.10.10.10">
    <property type="entry name" value="Winged helix-like DNA-binding domain superfamily/Winged helix DNA-binding domain"/>
    <property type="match status" value="1"/>
</dbReference>
<evidence type="ECO:0000256" key="4">
    <source>
        <dbReference type="ARBA" id="ARBA00023163"/>
    </source>
</evidence>
<dbReference type="InterPro" id="IPR036388">
    <property type="entry name" value="WH-like_DNA-bd_sf"/>
</dbReference>
<dbReference type="InterPro" id="IPR005119">
    <property type="entry name" value="LysR_subst-bd"/>
</dbReference>